<evidence type="ECO:0000313" key="1">
    <source>
        <dbReference type="EMBL" id="MFD1232708.1"/>
    </source>
</evidence>
<dbReference type="PANTHER" id="PTHR33973">
    <property type="entry name" value="OS07G0153300 PROTEIN"/>
    <property type="match status" value="1"/>
</dbReference>
<protein>
    <submittedName>
        <fullName evidence="1">DUF1365 domain-containing protein</fullName>
    </submittedName>
</protein>
<accession>A0ABW3VDD8</accession>
<dbReference type="EMBL" id="JBHTMB010000030">
    <property type="protein sequence ID" value="MFD1232708.1"/>
    <property type="molecule type" value="Genomic_DNA"/>
</dbReference>
<dbReference type="Proteomes" id="UP001597182">
    <property type="component" value="Unassembled WGS sequence"/>
</dbReference>
<proteinExistence type="predicted"/>
<evidence type="ECO:0000313" key="2">
    <source>
        <dbReference type="Proteomes" id="UP001597182"/>
    </source>
</evidence>
<organism evidence="1 2">
    <name type="scientific">Pseudonocardia benzenivorans</name>
    <dbReference type="NCBI Taxonomy" id="228005"/>
    <lineage>
        <taxon>Bacteria</taxon>
        <taxon>Bacillati</taxon>
        <taxon>Actinomycetota</taxon>
        <taxon>Actinomycetes</taxon>
        <taxon>Pseudonocardiales</taxon>
        <taxon>Pseudonocardiaceae</taxon>
        <taxon>Pseudonocardia</taxon>
    </lineage>
</organism>
<sequence length="257" mass="28424">MTRTARPDAQAATGTVVPAVYDARVRHVRRAPGIASGRSFDHAARTWLVDVDDLPVLPRPLRALARFEARDHLGDPRRTIRENVDGYLATHGIDLRGGRILMLACPRVLGHAVNPLSVFWCHDRGGAPVCAIAEVHNTYGERHCYLLRPDERGRAEADKAFYVSPFLTLDGRYRMRLPVPDERLAIAVTLHQGPGVALAATLSGTRRPPASHVRSLLRHPLATRRTSALIRRHGIALWLRGLPVVPRPSHPSQEGVQ</sequence>
<name>A0ABW3VDD8_9PSEU</name>
<dbReference type="Pfam" id="PF07103">
    <property type="entry name" value="DUF1365"/>
    <property type="match status" value="1"/>
</dbReference>
<dbReference type="RefSeq" id="WP_103381088.1">
    <property type="nucleotide sequence ID" value="NZ_BAABKS010000007.1"/>
</dbReference>
<dbReference type="PANTHER" id="PTHR33973:SF4">
    <property type="entry name" value="OS07G0153300 PROTEIN"/>
    <property type="match status" value="1"/>
</dbReference>
<dbReference type="InterPro" id="IPR010775">
    <property type="entry name" value="DUF1365"/>
</dbReference>
<gene>
    <name evidence="1" type="ORF">ACFQ34_05375</name>
</gene>
<keyword evidence="2" id="KW-1185">Reference proteome</keyword>
<comment type="caution">
    <text evidence="1">The sequence shown here is derived from an EMBL/GenBank/DDBJ whole genome shotgun (WGS) entry which is preliminary data.</text>
</comment>
<reference evidence="2" key="1">
    <citation type="journal article" date="2019" name="Int. J. Syst. Evol. Microbiol.">
        <title>The Global Catalogue of Microorganisms (GCM) 10K type strain sequencing project: providing services to taxonomists for standard genome sequencing and annotation.</title>
        <authorList>
            <consortium name="The Broad Institute Genomics Platform"/>
            <consortium name="The Broad Institute Genome Sequencing Center for Infectious Disease"/>
            <person name="Wu L."/>
            <person name="Ma J."/>
        </authorList>
    </citation>
    <scope>NUCLEOTIDE SEQUENCE [LARGE SCALE GENOMIC DNA]</scope>
    <source>
        <strain evidence="2">CCUG 49018</strain>
    </source>
</reference>